<accession>A0ABU1D5A7</accession>
<feature type="transmembrane region" description="Helical" evidence="4">
    <location>
        <begin position="17"/>
        <end position="40"/>
    </location>
</feature>
<dbReference type="InterPro" id="IPR004089">
    <property type="entry name" value="MCPsignal_dom"/>
</dbReference>
<dbReference type="PROSITE" id="PS50885">
    <property type="entry name" value="HAMP"/>
    <property type="match status" value="1"/>
</dbReference>
<evidence type="ECO:0000259" key="5">
    <source>
        <dbReference type="PROSITE" id="PS50111"/>
    </source>
</evidence>
<dbReference type="SMART" id="SM00283">
    <property type="entry name" value="MA"/>
    <property type="match status" value="1"/>
</dbReference>
<dbReference type="Gene3D" id="1.10.287.950">
    <property type="entry name" value="Methyl-accepting chemotaxis protein"/>
    <property type="match status" value="1"/>
</dbReference>
<evidence type="ECO:0000256" key="4">
    <source>
        <dbReference type="SAM" id="Phobius"/>
    </source>
</evidence>
<dbReference type="InterPro" id="IPR003660">
    <property type="entry name" value="HAMP_dom"/>
</dbReference>
<comment type="caution">
    <text evidence="7">The sequence shown here is derived from an EMBL/GenBank/DDBJ whole genome shotgun (WGS) entry which is preliminary data.</text>
</comment>
<name>A0ABU1D5A7_9BURK</name>
<dbReference type="PANTHER" id="PTHR43531:SF14">
    <property type="entry name" value="METHYL-ACCEPTING CHEMOTAXIS PROTEIN I-RELATED"/>
    <property type="match status" value="1"/>
</dbReference>
<keyword evidence="4" id="KW-0812">Transmembrane</keyword>
<gene>
    <name evidence="7" type="ORF">Q8947_06455</name>
</gene>
<proteinExistence type="inferred from homology"/>
<dbReference type="Pfam" id="PF00672">
    <property type="entry name" value="HAMP"/>
    <property type="match status" value="1"/>
</dbReference>
<evidence type="ECO:0000256" key="3">
    <source>
        <dbReference type="PROSITE-ProRule" id="PRU00284"/>
    </source>
</evidence>
<dbReference type="CDD" id="cd11386">
    <property type="entry name" value="MCP_signal"/>
    <property type="match status" value="1"/>
</dbReference>
<evidence type="ECO:0000256" key="2">
    <source>
        <dbReference type="ARBA" id="ARBA00029447"/>
    </source>
</evidence>
<dbReference type="PRINTS" id="PR00260">
    <property type="entry name" value="CHEMTRNSDUCR"/>
</dbReference>
<protein>
    <submittedName>
        <fullName evidence="7">Methyl-accepting chemotaxis protein</fullName>
    </submittedName>
</protein>
<dbReference type="EMBL" id="JAUZQE010000011">
    <property type="protein sequence ID" value="MDR4125624.1"/>
    <property type="molecule type" value="Genomic_DNA"/>
</dbReference>
<keyword evidence="4" id="KW-0472">Membrane</keyword>
<dbReference type="PANTHER" id="PTHR43531">
    <property type="entry name" value="PROTEIN ICFG"/>
    <property type="match status" value="1"/>
</dbReference>
<dbReference type="InterPro" id="IPR004090">
    <property type="entry name" value="Chemotax_Me-accpt_rcpt"/>
</dbReference>
<dbReference type="PROSITE" id="PS50111">
    <property type="entry name" value="CHEMOTAXIS_TRANSDUC_2"/>
    <property type="match status" value="1"/>
</dbReference>
<evidence type="ECO:0000313" key="7">
    <source>
        <dbReference type="EMBL" id="MDR4125624.1"/>
    </source>
</evidence>
<feature type="domain" description="Methyl-accepting transducer" evidence="5">
    <location>
        <begin position="283"/>
        <end position="512"/>
    </location>
</feature>
<comment type="similarity">
    <text evidence="2">Belongs to the methyl-accepting chemotaxis (MCP) protein family.</text>
</comment>
<feature type="transmembrane region" description="Helical" evidence="4">
    <location>
        <begin position="201"/>
        <end position="222"/>
    </location>
</feature>
<reference evidence="7 8" key="1">
    <citation type="submission" date="2023-08" db="EMBL/GenBank/DDBJ databases">
        <title>Alcaligenaceae gen. nov., a novel taxon isolated from the sludge of Yixing Pesticide Factory.</title>
        <authorList>
            <person name="Ruan L."/>
        </authorList>
    </citation>
    <scope>NUCLEOTIDE SEQUENCE [LARGE SCALE GENOMIC DNA]</scope>
    <source>
        <strain evidence="7 8">LG-2</strain>
    </source>
</reference>
<keyword evidence="1" id="KW-0488">Methylation</keyword>
<dbReference type="SUPFAM" id="SSF58104">
    <property type="entry name" value="Methyl-accepting chemotaxis protein (MCP) signaling domain"/>
    <property type="match status" value="1"/>
</dbReference>
<evidence type="ECO:0000259" key="6">
    <source>
        <dbReference type="PROSITE" id="PS50885"/>
    </source>
</evidence>
<organism evidence="7 8">
    <name type="scientific">Yanghanlia caeni</name>
    <dbReference type="NCBI Taxonomy" id="3064283"/>
    <lineage>
        <taxon>Bacteria</taxon>
        <taxon>Pseudomonadati</taxon>
        <taxon>Pseudomonadota</taxon>
        <taxon>Betaproteobacteria</taxon>
        <taxon>Burkholderiales</taxon>
        <taxon>Alcaligenaceae</taxon>
        <taxon>Yanghanlia</taxon>
    </lineage>
</organism>
<dbReference type="Pfam" id="PF12729">
    <property type="entry name" value="4HB_MCP_1"/>
    <property type="match status" value="1"/>
</dbReference>
<dbReference type="Pfam" id="PF00015">
    <property type="entry name" value="MCPsignal"/>
    <property type="match status" value="1"/>
</dbReference>
<dbReference type="InterPro" id="IPR024478">
    <property type="entry name" value="HlyB_4HB_MCP"/>
</dbReference>
<feature type="domain" description="HAMP" evidence="6">
    <location>
        <begin position="226"/>
        <end position="278"/>
    </location>
</feature>
<keyword evidence="4" id="KW-1133">Transmembrane helix</keyword>
<dbReference type="CDD" id="cd06225">
    <property type="entry name" value="HAMP"/>
    <property type="match status" value="1"/>
</dbReference>
<evidence type="ECO:0000256" key="1">
    <source>
        <dbReference type="ARBA" id="ARBA00022481"/>
    </source>
</evidence>
<dbReference type="Proteomes" id="UP001232156">
    <property type="component" value="Unassembled WGS sequence"/>
</dbReference>
<dbReference type="RefSeq" id="WP_347286800.1">
    <property type="nucleotide sequence ID" value="NZ_JAUZQE010000011.1"/>
</dbReference>
<keyword evidence="8" id="KW-1185">Reference proteome</keyword>
<keyword evidence="3" id="KW-0807">Transducer</keyword>
<evidence type="ECO:0000313" key="8">
    <source>
        <dbReference type="Proteomes" id="UP001232156"/>
    </source>
</evidence>
<dbReference type="SMART" id="SM00304">
    <property type="entry name" value="HAMP"/>
    <property type="match status" value="1"/>
</dbReference>
<sequence length="560" mass="60309">MRFLRVRFNDFSLTGRVWAVMIVGGISMLIVMAAAAWGLLQARSSLQTLHAERMAALQHASGLMQEFYDTRLNLLLGFQHDPQSVLYSLHGHELSTHTSVVAKNQAAWQERMRQLQDRALDADETALLATIAQRQDAWFAKAQEAVQRLEAGNFSPASMQAFLVAGRTEGDQLLASLAALQQYQSEMADEAAAAAERRFQLAVIVFAAILLLVNLPGTLLMICTMRRLSNGFKRAVQSAQAIAAGDLSRTDYDPSGDEIGKLITQMRQMRDNLNGLLRRIVAGADSVAHAADEVATGTQDLASRTEQQAAALEETSAGTEELNATVHQNADNATEVDRMALSTSQLAERGGVVTNNAVSTMESIRQASEKIGDIVNIIDGIAFQTNILALNAAVEAARAGEAGKGFAVVAGEVRALAQRSASAAQEIKHVIQESVDGIREGSEQVAEVGVAMGEIVESFERMKTLIGEIAGASKEQAIGLAQINEAVNHMDASTQRNALLVENTLRTSELLRQEAFTFRSLVASFKLADDADTVSIVDVDAHEQTESALPDYRSPLGLPA</sequence>
<dbReference type="InterPro" id="IPR051310">
    <property type="entry name" value="MCP_chemotaxis"/>
</dbReference>